<dbReference type="PANTHER" id="PTHR43520">
    <property type="entry name" value="ATP7, ISOFORM B"/>
    <property type="match status" value="1"/>
</dbReference>
<dbReference type="AlphaFoldDB" id="A0A6L9MEN1"/>
<keyword evidence="5 11" id="KW-0479">Metal-binding</keyword>
<dbReference type="InterPro" id="IPR027256">
    <property type="entry name" value="P-typ_ATPase_IB"/>
</dbReference>
<feature type="transmembrane region" description="Helical" evidence="11">
    <location>
        <begin position="438"/>
        <end position="460"/>
    </location>
</feature>
<keyword evidence="9 11" id="KW-1133">Transmembrane helix</keyword>
<evidence type="ECO:0000313" key="14">
    <source>
        <dbReference type="Proteomes" id="UP000476332"/>
    </source>
</evidence>
<evidence type="ECO:0000313" key="13">
    <source>
        <dbReference type="EMBL" id="NDV86022.1"/>
    </source>
</evidence>
<dbReference type="InterPro" id="IPR018303">
    <property type="entry name" value="ATPase_P-typ_P_site"/>
</dbReference>
<dbReference type="PRINTS" id="PR00119">
    <property type="entry name" value="CATATPASE"/>
</dbReference>
<keyword evidence="3 11" id="KW-1003">Cell membrane</keyword>
<dbReference type="Pfam" id="PF00702">
    <property type="entry name" value="Hydrolase"/>
    <property type="match status" value="1"/>
</dbReference>
<feature type="transmembrane region" description="Helical" evidence="11">
    <location>
        <begin position="237"/>
        <end position="260"/>
    </location>
</feature>
<dbReference type="InterPro" id="IPR045800">
    <property type="entry name" value="HMBD"/>
</dbReference>
<dbReference type="PANTHER" id="PTHR43520:SF8">
    <property type="entry name" value="P-TYPE CU(+) TRANSPORTER"/>
    <property type="match status" value="1"/>
</dbReference>
<keyword evidence="4 11" id="KW-0812">Transmembrane</keyword>
<dbReference type="PROSITE" id="PS00154">
    <property type="entry name" value="ATPASE_E1_E2"/>
    <property type="match status" value="1"/>
</dbReference>
<evidence type="ECO:0000256" key="3">
    <source>
        <dbReference type="ARBA" id="ARBA00022475"/>
    </source>
</evidence>
<evidence type="ECO:0000256" key="9">
    <source>
        <dbReference type="ARBA" id="ARBA00022989"/>
    </source>
</evidence>
<dbReference type="SUPFAM" id="SSF56784">
    <property type="entry name" value="HAD-like"/>
    <property type="match status" value="1"/>
</dbReference>
<keyword evidence="7 11" id="KW-0067">ATP-binding</keyword>
<dbReference type="PRINTS" id="PR00943">
    <property type="entry name" value="CUATPASE"/>
</dbReference>
<evidence type="ECO:0000256" key="11">
    <source>
        <dbReference type="RuleBase" id="RU362081"/>
    </source>
</evidence>
<dbReference type="NCBIfam" id="TIGR01494">
    <property type="entry name" value="ATPase_P-type"/>
    <property type="match status" value="1"/>
</dbReference>
<keyword evidence="14" id="KW-1185">Reference proteome</keyword>
<keyword evidence="8" id="KW-1278">Translocase</keyword>
<dbReference type="InterPro" id="IPR044492">
    <property type="entry name" value="P_typ_ATPase_HD_dom"/>
</dbReference>
<dbReference type="GO" id="GO:0016491">
    <property type="term" value="F:oxidoreductase activity"/>
    <property type="evidence" value="ECO:0007669"/>
    <property type="project" value="InterPro"/>
</dbReference>
<feature type="transmembrane region" description="Helical" evidence="11">
    <location>
        <begin position="280"/>
        <end position="303"/>
    </location>
</feature>
<dbReference type="GO" id="GO:0005507">
    <property type="term" value="F:copper ion binding"/>
    <property type="evidence" value="ECO:0007669"/>
    <property type="project" value="TreeGrafter"/>
</dbReference>
<dbReference type="SFLD" id="SFLDF00027">
    <property type="entry name" value="p-type_atpase"/>
    <property type="match status" value="1"/>
</dbReference>
<dbReference type="SFLD" id="SFLDS00003">
    <property type="entry name" value="Haloacid_Dehalogenase"/>
    <property type="match status" value="1"/>
</dbReference>
<comment type="caution">
    <text evidence="13">The sequence shown here is derived from an EMBL/GenBank/DDBJ whole genome shotgun (WGS) entry which is preliminary data.</text>
</comment>
<dbReference type="NCBIfam" id="TIGR01511">
    <property type="entry name" value="ATPase-IB1_Cu"/>
    <property type="match status" value="1"/>
</dbReference>
<dbReference type="InterPro" id="IPR001757">
    <property type="entry name" value="P_typ_ATPase"/>
</dbReference>
<dbReference type="GO" id="GO:0060003">
    <property type="term" value="P:copper ion export"/>
    <property type="evidence" value="ECO:0007669"/>
    <property type="project" value="UniProtKB-ARBA"/>
</dbReference>
<dbReference type="Gene3D" id="2.70.150.10">
    <property type="entry name" value="Calcium-transporting ATPase, cytoplasmic transduction domain A"/>
    <property type="match status" value="1"/>
</dbReference>
<evidence type="ECO:0000259" key="12">
    <source>
        <dbReference type="SMART" id="SM00746"/>
    </source>
</evidence>
<dbReference type="Gene3D" id="1.10.620.20">
    <property type="entry name" value="Ribonucleotide Reductase, subunit A"/>
    <property type="match status" value="2"/>
</dbReference>
<feature type="transmembrane region" description="Helical" evidence="11">
    <location>
        <begin position="781"/>
        <end position="800"/>
    </location>
</feature>
<dbReference type="InterPro" id="IPR059000">
    <property type="entry name" value="ATPase_P-type_domA"/>
</dbReference>
<dbReference type="InterPro" id="IPR007029">
    <property type="entry name" value="YHS_dom"/>
</dbReference>
<evidence type="ECO:0000256" key="2">
    <source>
        <dbReference type="ARBA" id="ARBA00006024"/>
    </source>
</evidence>
<dbReference type="Gene3D" id="3.40.1110.10">
    <property type="entry name" value="Calcium-transporting ATPase, cytoplasmic domain N"/>
    <property type="match status" value="1"/>
</dbReference>
<keyword evidence="10 11" id="KW-0472">Membrane</keyword>
<dbReference type="Pfam" id="PF04945">
    <property type="entry name" value="YHS"/>
    <property type="match status" value="2"/>
</dbReference>
<evidence type="ECO:0000256" key="10">
    <source>
        <dbReference type="ARBA" id="ARBA00023136"/>
    </source>
</evidence>
<dbReference type="InterPro" id="IPR023214">
    <property type="entry name" value="HAD_sf"/>
</dbReference>
<gene>
    <name evidence="13" type="ORF">GTW51_04820</name>
</gene>
<dbReference type="InterPro" id="IPR011017">
    <property type="entry name" value="TRASH_dom"/>
</dbReference>
<feature type="domain" description="TRASH" evidence="12">
    <location>
        <begin position="24"/>
        <end position="62"/>
    </location>
</feature>
<dbReference type="GO" id="GO:0005886">
    <property type="term" value="C:plasma membrane"/>
    <property type="evidence" value="ECO:0007669"/>
    <property type="project" value="UniProtKB-SubCell"/>
</dbReference>
<proteinExistence type="inferred from homology"/>
<evidence type="ECO:0000256" key="1">
    <source>
        <dbReference type="ARBA" id="ARBA00004651"/>
    </source>
</evidence>
<dbReference type="InterPro" id="IPR036412">
    <property type="entry name" value="HAD-like_sf"/>
</dbReference>
<dbReference type="CDD" id="cd02094">
    <property type="entry name" value="P-type_ATPase_Cu-like"/>
    <property type="match status" value="1"/>
</dbReference>
<dbReference type="SFLD" id="SFLDG00002">
    <property type="entry name" value="C1.7:_P-type_atpase_like"/>
    <property type="match status" value="1"/>
</dbReference>
<protein>
    <submittedName>
        <fullName evidence="13">Heavy metal translocating P-type ATPase</fullName>
    </submittedName>
</protein>
<dbReference type="InterPro" id="IPR023299">
    <property type="entry name" value="ATPase_P-typ_cyto_dom_N"/>
</dbReference>
<evidence type="ECO:0000256" key="6">
    <source>
        <dbReference type="ARBA" id="ARBA00022741"/>
    </source>
</evidence>
<comment type="similarity">
    <text evidence="2 11">Belongs to the cation transport ATPase (P-type) (TC 3.A.3) family. Type IB subfamily.</text>
</comment>
<dbReference type="InterPro" id="IPR009078">
    <property type="entry name" value="Ferritin-like_SF"/>
</dbReference>
<name>A0A6L9MEN1_9HYPH</name>
<dbReference type="Pfam" id="PF00122">
    <property type="entry name" value="E1-E2_ATPase"/>
    <property type="match status" value="1"/>
</dbReference>
<feature type="transmembrane region" description="Helical" evidence="11">
    <location>
        <begin position="173"/>
        <end position="193"/>
    </location>
</feature>
<dbReference type="SMART" id="SM00746">
    <property type="entry name" value="TRASH"/>
    <property type="match status" value="2"/>
</dbReference>
<comment type="subcellular location">
    <subcellularLocation>
        <location evidence="1">Cell membrane</location>
        <topology evidence="1">Multi-pass membrane protein</topology>
    </subcellularLocation>
</comment>
<dbReference type="Pfam" id="PF19335">
    <property type="entry name" value="HMBD"/>
    <property type="match status" value="1"/>
</dbReference>
<dbReference type="GO" id="GO:0055070">
    <property type="term" value="P:copper ion homeostasis"/>
    <property type="evidence" value="ECO:0007669"/>
    <property type="project" value="TreeGrafter"/>
</dbReference>
<dbReference type="SUPFAM" id="SSF47240">
    <property type="entry name" value="Ferritin-like"/>
    <property type="match status" value="2"/>
</dbReference>
<evidence type="ECO:0000256" key="7">
    <source>
        <dbReference type="ARBA" id="ARBA00022840"/>
    </source>
</evidence>
<dbReference type="GO" id="GO:0005524">
    <property type="term" value="F:ATP binding"/>
    <property type="evidence" value="ECO:0007669"/>
    <property type="project" value="UniProtKB-UniRule"/>
</dbReference>
<dbReference type="InterPro" id="IPR023298">
    <property type="entry name" value="ATPase_P-typ_TM_dom_sf"/>
</dbReference>
<dbReference type="GO" id="GO:0016887">
    <property type="term" value="F:ATP hydrolysis activity"/>
    <property type="evidence" value="ECO:0007669"/>
    <property type="project" value="InterPro"/>
</dbReference>
<dbReference type="InterPro" id="IPR008250">
    <property type="entry name" value="ATPase_P-typ_transduc_dom_A_sf"/>
</dbReference>
<dbReference type="NCBIfam" id="TIGR01525">
    <property type="entry name" value="ATPase-IB_hvy"/>
    <property type="match status" value="1"/>
</dbReference>
<dbReference type="Proteomes" id="UP000476332">
    <property type="component" value="Unassembled WGS sequence"/>
</dbReference>
<feature type="domain" description="TRASH" evidence="12">
    <location>
        <begin position="70"/>
        <end position="108"/>
    </location>
</feature>
<evidence type="ECO:0000256" key="4">
    <source>
        <dbReference type="ARBA" id="ARBA00022692"/>
    </source>
</evidence>
<dbReference type="SUPFAM" id="SSF81665">
    <property type="entry name" value="Calcium ATPase, transmembrane domain M"/>
    <property type="match status" value="1"/>
</dbReference>
<dbReference type="Gene3D" id="3.40.50.1000">
    <property type="entry name" value="HAD superfamily/HAD-like"/>
    <property type="match status" value="1"/>
</dbReference>
<accession>A0A6L9MEN1</accession>
<dbReference type="GO" id="GO:0043682">
    <property type="term" value="F:P-type divalent copper transporter activity"/>
    <property type="evidence" value="ECO:0007669"/>
    <property type="project" value="TreeGrafter"/>
</dbReference>
<reference evidence="13 14" key="1">
    <citation type="submission" date="2020-01" db="EMBL/GenBank/DDBJ databases">
        <title>Genomes of bacteria type strains.</title>
        <authorList>
            <person name="Chen J."/>
            <person name="Zhu S."/>
            <person name="Chen J."/>
        </authorList>
    </citation>
    <scope>NUCLEOTIDE SEQUENCE [LARGE SCALE GENOMIC DNA]</scope>
    <source>
        <strain evidence="13 14">KCTC 52919</strain>
    </source>
</reference>
<feature type="transmembrane region" description="Helical" evidence="11">
    <location>
        <begin position="806"/>
        <end position="828"/>
    </location>
</feature>
<dbReference type="FunFam" id="2.70.150.10:FF:000020">
    <property type="entry name" value="Copper-exporting P-type ATPase A"/>
    <property type="match status" value="1"/>
</dbReference>
<dbReference type="RefSeq" id="WP_163042773.1">
    <property type="nucleotide sequence ID" value="NZ_JAAAMJ010000002.1"/>
</dbReference>
<sequence length="835" mass="86954">MTMAKTHDHSACGAATQEPALVRDPVCEMTVDPNAGKPHLHHADRVFHFCSESCRDKFEAAPDDYLTAKDPVCGMDVDRASARHMAKHQGERFYFCSAGCQKRFEAAPEQYLGDRPAPAPAPAGTQYTCPMHPEIVRDAPGDCPKCGMALEPMGVPTGDEGPNPELVDFTRRLWVSALCAIPLLILTMGPMVGLPVREWIGEQTAVYAEFLLATPVVLWAALPFFKRGWASIVNRSPNMWTLISLGVGAAYGYSLVATFLPDLFPASFRTGMAMDGMGHAGVVPVYFEAAAVIVALIFVGQVLELKARERTGSAIRALMDLAPKTARRLGANGGEEDVPLNAIASGDRLRVRPGEAVPVDGTVVEGRSSIDESMLTGEPVPVEKSAGDRVTGGTLNRTGSFVMKAEAVGADTTLSRIVAMVATAQRSRAPIQGLADRVAGYFVPAVVLVAIIAFAVWALVGPPPAMIHALIAAVSVLIIACPCALGLATPMSIMTATGRGASAGVLIKDAEALERFAGIDTLVIDKTGTLTEGRPRLTDVVAVDGDETAFLSAAASLERGSEHPLAEAIVAGARGRGAELSDATDFDAITGKGVRGTVGGATVVLGNRAMLEAEGIDAASLDEAARGMETDGKTVMFVGIEGRAAGLLAVSDTIKPTTEAAIRALHDSGMRIVMATGDNERTAQAVARTLGIDEVRAGLSPEAKQALVEDLRASGAKAAVAGDGVNDAPALAAADVGIAMGTGADVAVESAGITLVKGDLNGIVRARRLAQATIRNIRQNLFFAFVYNAAGVPIAAGILYPVFGLLLSPMLAAAAMSLSSVSVIANALRLRTVKL</sequence>
<feature type="transmembrane region" description="Helical" evidence="11">
    <location>
        <begin position="466"/>
        <end position="489"/>
    </location>
</feature>
<dbReference type="InterPro" id="IPR012348">
    <property type="entry name" value="RNR-like"/>
</dbReference>
<feature type="transmembrane region" description="Helical" evidence="11">
    <location>
        <begin position="205"/>
        <end position="225"/>
    </location>
</feature>
<dbReference type="SUPFAM" id="SSF81653">
    <property type="entry name" value="Calcium ATPase, transduction domain A"/>
    <property type="match status" value="1"/>
</dbReference>
<organism evidence="13 14">
    <name type="scientific">Aurantimonas aggregata</name>
    <dbReference type="NCBI Taxonomy" id="2047720"/>
    <lineage>
        <taxon>Bacteria</taxon>
        <taxon>Pseudomonadati</taxon>
        <taxon>Pseudomonadota</taxon>
        <taxon>Alphaproteobacteria</taxon>
        <taxon>Hyphomicrobiales</taxon>
        <taxon>Aurantimonadaceae</taxon>
        <taxon>Aurantimonas</taxon>
    </lineage>
</organism>
<dbReference type="EMBL" id="JAAAMJ010000002">
    <property type="protein sequence ID" value="NDV86022.1"/>
    <property type="molecule type" value="Genomic_DNA"/>
</dbReference>
<evidence type="ECO:0000256" key="5">
    <source>
        <dbReference type="ARBA" id="ARBA00022723"/>
    </source>
</evidence>
<evidence type="ECO:0000256" key="8">
    <source>
        <dbReference type="ARBA" id="ARBA00022967"/>
    </source>
</evidence>
<keyword evidence="6 11" id="KW-0547">Nucleotide-binding</keyword>